<proteinExistence type="predicted"/>
<dbReference type="Pfam" id="PF01490">
    <property type="entry name" value="Aa_trans"/>
    <property type="match status" value="1"/>
</dbReference>
<evidence type="ECO:0000256" key="5">
    <source>
        <dbReference type="ARBA" id="ARBA00022989"/>
    </source>
</evidence>
<sequence>MRGEVIEEVDLSSSLFNHSDSSDLRKRTGTKWTAVAHIIAGVVGEGVLSLAWRVAQLDWILGPLCIVHFSAITLISATLLAD</sequence>
<protein>
    <recommendedName>
        <fullName evidence="8">Amino acid transporter transmembrane domain-containing protein</fullName>
    </recommendedName>
</protein>
<evidence type="ECO:0000313" key="9">
    <source>
        <dbReference type="EMBL" id="OWM85937.1"/>
    </source>
</evidence>
<keyword evidence="6 7" id="KW-0472">Membrane</keyword>
<keyword evidence="3 7" id="KW-0812">Transmembrane</keyword>
<gene>
    <name evidence="9" type="ORF">CDL15_Pgr012187</name>
</gene>
<evidence type="ECO:0000256" key="6">
    <source>
        <dbReference type="ARBA" id="ARBA00023136"/>
    </source>
</evidence>
<evidence type="ECO:0000256" key="7">
    <source>
        <dbReference type="SAM" id="Phobius"/>
    </source>
</evidence>
<feature type="transmembrane region" description="Helical" evidence="7">
    <location>
        <begin position="34"/>
        <end position="54"/>
    </location>
</feature>
<dbReference type="GO" id="GO:0016020">
    <property type="term" value="C:membrane"/>
    <property type="evidence" value="ECO:0007669"/>
    <property type="project" value="UniProtKB-SubCell"/>
</dbReference>
<organism evidence="9 10">
    <name type="scientific">Punica granatum</name>
    <name type="common">Pomegranate</name>
    <dbReference type="NCBI Taxonomy" id="22663"/>
    <lineage>
        <taxon>Eukaryota</taxon>
        <taxon>Viridiplantae</taxon>
        <taxon>Streptophyta</taxon>
        <taxon>Embryophyta</taxon>
        <taxon>Tracheophyta</taxon>
        <taxon>Spermatophyta</taxon>
        <taxon>Magnoliopsida</taxon>
        <taxon>eudicotyledons</taxon>
        <taxon>Gunneridae</taxon>
        <taxon>Pentapetalae</taxon>
        <taxon>rosids</taxon>
        <taxon>malvids</taxon>
        <taxon>Myrtales</taxon>
        <taxon>Lythraceae</taxon>
        <taxon>Punica</taxon>
    </lineage>
</organism>
<dbReference type="EMBL" id="MTKT01001111">
    <property type="protein sequence ID" value="OWM85937.1"/>
    <property type="molecule type" value="Genomic_DNA"/>
</dbReference>
<keyword evidence="4" id="KW-0029">Amino-acid transport</keyword>
<dbReference type="Proteomes" id="UP000197138">
    <property type="component" value="Unassembled WGS sequence"/>
</dbReference>
<dbReference type="AlphaFoldDB" id="A0A218XLR5"/>
<reference evidence="10" key="1">
    <citation type="journal article" date="2017" name="Plant J.">
        <title>The pomegranate (Punica granatum L.) genome and the genomics of punicalagin biosynthesis.</title>
        <authorList>
            <person name="Qin G."/>
            <person name="Xu C."/>
            <person name="Ming R."/>
            <person name="Tang H."/>
            <person name="Guyot R."/>
            <person name="Kramer E.M."/>
            <person name="Hu Y."/>
            <person name="Yi X."/>
            <person name="Qi Y."/>
            <person name="Xu X."/>
            <person name="Gao Z."/>
            <person name="Pan H."/>
            <person name="Jian J."/>
            <person name="Tian Y."/>
            <person name="Yue Z."/>
            <person name="Xu Y."/>
        </authorList>
    </citation>
    <scope>NUCLEOTIDE SEQUENCE [LARGE SCALE GENOMIC DNA]</scope>
    <source>
        <strain evidence="10">cv. Dabenzi</strain>
    </source>
</reference>
<evidence type="ECO:0000256" key="2">
    <source>
        <dbReference type="ARBA" id="ARBA00022448"/>
    </source>
</evidence>
<feature type="domain" description="Amino acid transporter transmembrane" evidence="8">
    <location>
        <begin position="28"/>
        <end position="81"/>
    </location>
</feature>
<evidence type="ECO:0000256" key="1">
    <source>
        <dbReference type="ARBA" id="ARBA00004370"/>
    </source>
</evidence>
<evidence type="ECO:0000256" key="3">
    <source>
        <dbReference type="ARBA" id="ARBA00022692"/>
    </source>
</evidence>
<accession>A0A218XLR5</accession>
<keyword evidence="5 7" id="KW-1133">Transmembrane helix</keyword>
<evidence type="ECO:0000256" key="4">
    <source>
        <dbReference type="ARBA" id="ARBA00022970"/>
    </source>
</evidence>
<evidence type="ECO:0000313" key="10">
    <source>
        <dbReference type="Proteomes" id="UP000197138"/>
    </source>
</evidence>
<comment type="caution">
    <text evidence="9">The sequence shown here is derived from an EMBL/GenBank/DDBJ whole genome shotgun (WGS) entry which is preliminary data.</text>
</comment>
<comment type="subcellular location">
    <subcellularLocation>
        <location evidence="1">Membrane</location>
    </subcellularLocation>
</comment>
<dbReference type="GO" id="GO:0006865">
    <property type="term" value="P:amino acid transport"/>
    <property type="evidence" value="ECO:0007669"/>
    <property type="project" value="UniProtKB-KW"/>
</dbReference>
<dbReference type="InterPro" id="IPR013057">
    <property type="entry name" value="AA_transpt_TM"/>
</dbReference>
<name>A0A218XLR5_PUNGR</name>
<keyword evidence="2" id="KW-0813">Transport</keyword>
<evidence type="ECO:0000259" key="8">
    <source>
        <dbReference type="Pfam" id="PF01490"/>
    </source>
</evidence>
<feature type="transmembrane region" description="Helical" evidence="7">
    <location>
        <begin position="60"/>
        <end position="81"/>
    </location>
</feature>